<feature type="coiled-coil region" evidence="1">
    <location>
        <begin position="129"/>
        <end position="163"/>
    </location>
</feature>
<proteinExistence type="predicted"/>
<feature type="region of interest" description="Disordered" evidence="2">
    <location>
        <begin position="273"/>
        <end position="307"/>
    </location>
</feature>
<keyword evidence="4" id="KW-1185">Reference proteome</keyword>
<dbReference type="OrthoDB" id="1932658at2759"/>
<feature type="compositionally biased region" description="Basic residues" evidence="2">
    <location>
        <begin position="274"/>
        <end position="290"/>
    </location>
</feature>
<feature type="compositionally biased region" description="Low complexity" evidence="2">
    <location>
        <begin position="71"/>
        <end position="84"/>
    </location>
</feature>
<evidence type="ECO:0000313" key="3">
    <source>
        <dbReference type="EMBL" id="CDP14694.1"/>
    </source>
</evidence>
<gene>
    <name evidence="3" type="ORF">GSCOC_T00042109001</name>
</gene>
<name>A0A068V2J8_COFCA</name>
<dbReference type="EMBL" id="HG739175">
    <property type="protein sequence ID" value="CDP14694.1"/>
    <property type="molecule type" value="Genomic_DNA"/>
</dbReference>
<dbReference type="Gramene" id="CDP14694">
    <property type="protein sequence ID" value="CDP14694"/>
    <property type="gene ID" value="GSCOC_T00042109001"/>
</dbReference>
<protein>
    <submittedName>
        <fullName evidence="3">Uncharacterized protein</fullName>
    </submittedName>
</protein>
<dbReference type="InParanoid" id="A0A068V2J8"/>
<evidence type="ECO:0000256" key="1">
    <source>
        <dbReference type="SAM" id="Coils"/>
    </source>
</evidence>
<feature type="compositionally biased region" description="Basic and acidic residues" evidence="2">
    <location>
        <begin position="365"/>
        <end position="376"/>
    </location>
</feature>
<accession>A0A068V2J8</accession>
<evidence type="ECO:0000256" key="2">
    <source>
        <dbReference type="SAM" id="MobiDB-lite"/>
    </source>
</evidence>
<dbReference type="Proteomes" id="UP000295252">
    <property type="component" value="Chromosome VII"/>
</dbReference>
<feature type="region of interest" description="Disordered" evidence="2">
    <location>
        <begin position="328"/>
        <end position="405"/>
    </location>
</feature>
<evidence type="ECO:0000313" key="4">
    <source>
        <dbReference type="Proteomes" id="UP000295252"/>
    </source>
</evidence>
<dbReference type="PANTHER" id="PTHR36386:SF1">
    <property type="entry name" value="OS06G0683900 PROTEIN"/>
    <property type="match status" value="1"/>
</dbReference>
<keyword evidence="1" id="KW-0175">Coiled coil</keyword>
<feature type="compositionally biased region" description="Polar residues" evidence="2">
    <location>
        <begin position="350"/>
        <end position="360"/>
    </location>
</feature>
<dbReference type="OMA" id="WIKSPIS"/>
<reference evidence="4" key="1">
    <citation type="journal article" date="2014" name="Science">
        <title>The coffee genome provides insight into the convergent evolution of caffeine biosynthesis.</title>
        <authorList>
            <person name="Denoeud F."/>
            <person name="Carretero-Paulet L."/>
            <person name="Dereeper A."/>
            <person name="Droc G."/>
            <person name="Guyot R."/>
            <person name="Pietrella M."/>
            <person name="Zheng C."/>
            <person name="Alberti A."/>
            <person name="Anthony F."/>
            <person name="Aprea G."/>
            <person name="Aury J.M."/>
            <person name="Bento P."/>
            <person name="Bernard M."/>
            <person name="Bocs S."/>
            <person name="Campa C."/>
            <person name="Cenci A."/>
            <person name="Combes M.C."/>
            <person name="Crouzillat D."/>
            <person name="Da Silva C."/>
            <person name="Daddiego L."/>
            <person name="De Bellis F."/>
            <person name="Dussert S."/>
            <person name="Garsmeur O."/>
            <person name="Gayraud T."/>
            <person name="Guignon V."/>
            <person name="Jahn K."/>
            <person name="Jamilloux V."/>
            <person name="Joet T."/>
            <person name="Labadie K."/>
            <person name="Lan T."/>
            <person name="Leclercq J."/>
            <person name="Lepelley M."/>
            <person name="Leroy T."/>
            <person name="Li L.T."/>
            <person name="Librado P."/>
            <person name="Lopez L."/>
            <person name="Munoz A."/>
            <person name="Noel B."/>
            <person name="Pallavicini A."/>
            <person name="Perrotta G."/>
            <person name="Poncet V."/>
            <person name="Pot D."/>
            <person name="Priyono X."/>
            <person name="Rigoreau M."/>
            <person name="Rouard M."/>
            <person name="Rozas J."/>
            <person name="Tranchant-Dubreuil C."/>
            <person name="VanBuren R."/>
            <person name="Zhang Q."/>
            <person name="Andrade A.C."/>
            <person name="Argout X."/>
            <person name="Bertrand B."/>
            <person name="de Kochko A."/>
            <person name="Graziosi G."/>
            <person name="Henry R.J."/>
            <person name="Jayarama X."/>
            <person name="Ming R."/>
            <person name="Nagai C."/>
            <person name="Rounsley S."/>
            <person name="Sankoff D."/>
            <person name="Giuliano G."/>
            <person name="Albert V.A."/>
            <person name="Wincker P."/>
            <person name="Lashermes P."/>
        </authorList>
    </citation>
    <scope>NUCLEOTIDE SEQUENCE [LARGE SCALE GENOMIC DNA]</scope>
    <source>
        <strain evidence="4">cv. DH200-94</strain>
    </source>
</reference>
<dbReference type="FunCoup" id="A0A068V2J8">
    <property type="interactions" value="216"/>
</dbReference>
<feature type="region of interest" description="Disordered" evidence="2">
    <location>
        <begin position="50"/>
        <end position="96"/>
    </location>
</feature>
<sequence length="490" mass="54802">MSVLQYPEEMNSSDLQIWNNAAFDNGDSEDSSAILKRSWSPLKPRFLNPSDSLESFSSKENENQTHQFQHSSISSVSSLKSPMSQPLKVLDPNGAVESSRIKSIKGNYNQGFTEKTILRSNNEGEVHDEKKIDKEIEEIEMEISRLSSRLEALKIEKAEKSVKMSEKKGRIVAAKFMDRKLVGKNAEEKKKIEESLATSAKTKVPRRGLSLGPSEIMAGARRGVSLGPSEILSDVKSRQFGKKESTITPVQPIQSRRKSCFWKLQDIAEEKVTKERRKSLSVSPKSRKNLAGKTQGSRQAVTTVASKKTVKKEEMFGNSVQPKKLFKDAEKSVTATNKKPLRPGRVVASRYNQSSSQTSAMRKRSLPENDKDENKRCDKKRSLSAGKSRETLPEKKNLGTESSRVKKRWEIPTDLVVHSSEAESSSPTTSVVPEILPRIRIARCINETPRDSGPAKRVADLIGRKQYFAEDEEEEPSSLCQALSFADDEV</sequence>
<feature type="compositionally biased region" description="Basic and acidic residues" evidence="2">
    <location>
        <begin position="387"/>
        <end position="398"/>
    </location>
</feature>
<organism evidence="3 4">
    <name type="scientific">Coffea canephora</name>
    <name type="common">Robusta coffee</name>
    <dbReference type="NCBI Taxonomy" id="49390"/>
    <lineage>
        <taxon>Eukaryota</taxon>
        <taxon>Viridiplantae</taxon>
        <taxon>Streptophyta</taxon>
        <taxon>Embryophyta</taxon>
        <taxon>Tracheophyta</taxon>
        <taxon>Spermatophyta</taxon>
        <taxon>Magnoliopsida</taxon>
        <taxon>eudicotyledons</taxon>
        <taxon>Gunneridae</taxon>
        <taxon>Pentapetalae</taxon>
        <taxon>asterids</taxon>
        <taxon>lamiids</taxon>
        <taxon>Gentianales</taxon>
        <taxon>Rubiaceae</taxon>
        <taxon>Ixoroideae</taxon>
        <taxon>Gardenieae complex</taxon>
        <taxon>Bertiereae - Coffeeae clade</taxon>
        <taxon>Coffeeae</taxon>
        <taxon>Coffea</taxon>
    </lineage>
</organism>
<dbReference type="STRING" id="49390.A0A068V2J8"/>
<dbReference type="PANTHER" id="PTHR36386">
    <property type="entry name" value="OS06G0683900 PROTEIN"/>
    <property type="match status" value="1"/>
</dbReference>
<dbReference type="AlphaFoldDB" id="A0A068V2J8"/>
<feature type="region of interest" description="Disordered" evidence="2">
    <location>
        <begin position="470"/>
        <end position="490"/>
    </location>
</feature>
<dbReference type="PhylomeDB" id="A0A068V2J8"/>